<dbReference type="Gene3D" id="3.30.70.260">
    <property type="match status" value="1"/>
</dbReference>
<keyword evidence="14" id="KW-1185">Reference proteome</keyword>
<dbReference type="NCBIfam" id="TIGR01327">
    <property type="entry name" value="PGDH"/>
    <property type="match status" value="1"/>
</dbReference>
<proteinExistence type="inferred from homology"/>
<dbReference type="InterPro" id="IPR006139">
    <property type="entry name" value="D-isomer_2_OHA_DH_cat_dom"/>
</dbReference>
<evidence type="ECO:0000256" key="1">
    <source>
        <dbReference type="ARBA" id="ARBA00003800"/>
    </source>
</evidence>
<dbReference type="GO" id="GO:0051287">
    <property type="term" value="F:NAD binding"/>
    <property type="evidence" value="ECO:0007669"/>
    <property type="project" value="UniProtKB-UniRule"/>
</dbReference>
<dbReference type="PROSITE" id="PS00065">
    <property type="entry name" value="D_2_HYDROXYACID_DH_1"/>
    <property type="match status" value="1"/>
</dbReference>
<evidence type="ECO:0000256" key="4">
    <source>
        <dbReference type="ARBA" id="ARBA00021582"/>
    </source>
</evidence>
<evidence type="ECO:0000256" key="6">
    <source>
        <dbReference type="ARBA" id="ARBA00023002"/>
    </source>
</evidence>
<comment type="function">
    <text evidence="1">Catalyzes the reversible oxidation of 3-phospho-D-glycerate to 3-phosphonooxypyruvate, the first step of the phosphorylated L-serine biosynthesis pathway. Also catalyzes the reversible oxidation of 2-hydroxyglutarate to 2-oxoglutarate.</text>
</comment>
<dbReference type="CDD" id="cd04902">
    <property type="entry name" value="ACT_3PGDH-xct"/>
    <property type="match status" value="1"/>
</dbReference>
<dbReference type="GO" id="GO:0004617">
    <property type="term" value="F:phosphoglycerate dehydrogenase activity"/>
    <property type="evidence" value="ECO:0007669"/>
    <property type="project" value="UniProtKB-UniRule"/>
</dbReference>
<evidence type="ECO:0000256" key="5">
    <source>
        <dbReference type="ARBA" id="ARBA00022605"/>
    </source>
</evidence>
<comment type="catalytic activity">
    <reaction evidence="10 11">
        <text>(2R)-3-phosphoglycerate + NAD(+) = 3-phosphooxypyruvate + NADH + H(+)</text>
        <dbReference type="Rhea" id="RHEA:12641"/>
        <dbReference type="ChEBI" id="CHEBI:15378"/>
        <dbReference type="ChEBI" id="CHEBI:18110"/>
        <dbReference type="ChEBI" id="CHEBI:57540"/>
        <dbReference type="ChEBI" id="CHEBI:57945"/>
        <dbReference type="ChEBI" id="CHEBI:58272"/>
        <dbReference type="EC" id="1.1.1.95"/>
    </reaction>
</comment>
<dbReference type="PROSITE" id="PS00670">
    <property type="entry name" value="D_2_HYDROXYACID_DH_2"/>
    <property type="match status" value="1"/>
</dbReference>
<dbReference type="Pfam" id="PF19304">
    <property type="entry name" value="PGDH_inter"/>
    <property type="match status" value="1"/>
</dbReference>
<evidence type="ECO:0000259" key="12">
    <source>
        <dbReference type="PROSITE" id="PS51671"/>
    </source>
</evidence>
<dbReference type="PROSITE" id="PS51671">
    <property type="entry name" value="ACT"/>
    <property type="match status" value="1"/>
</dbReference>
<dbReference type="InterPro" id="IPR002912">
    <property type="entry name" value="ACT_dom"/>
</dbReference>
<protein>
    <recommendedName>
        <fullName evidence="4 11">D-3-phosphoglycerate dehydrogenase</fullName>
        <ecNumber evidence="11">1.1.1.95</ecNumber>
    </recommendedName>
</protein>
<name>A0AA46I675_9FUSO</name>
<dbReference type="InterPro" id="IPR029009">
    <property type="entry name" value="ASB_dom_sf"/>
</dbReference>
<dbReference type="SUPFAM" id="SSF52283">
    <property type="entry name" value="Formate/glycerate dehydrogenase catalytic domain-like"/>
    <property type="match status" value="1"/>
</dbReference>
<dbReference type="FunFam" id="3.30.1330.90:FF:000003">
    <property type="entry name" value="D-3-phosphoglycerate dehydrogenase"/>
    <property type="match status" value="1"/>
</dbReference>
<dbReference type="EC" id="1.1.1.95" evidence="11"/>
<dbReference type="InterPro" id="IPR036291">
    <property type="entry name" value="NAD(P)-bd_dom_sf"/>
</dbReference>
<evidence type="ECO:0000256" key="8">
    <source>
        <dbReference type="ARBA" id="ARBA00023299"/>
    </source>
</evidence>
<organism evidence="13 14">
    <name type="scientific">Hypnocyclicus thermotrophus</name>
    <dbReference type="NCBI Taxonomy" id="1627895"/>
    <lineage>
        <taxon>Bacteria</taxon>
        <taxon>Fusobacteriati</taxon>
        <taxon>Fusobacteriota</taxon>
        <taxon>Fusobacteriia</taxon>
        <taxon>Fusobacteriales</taxon>
        <taxon>Fusobacteriaceae</taxon>
        <taxon>Hypnocyclicus</taxon>
    </lineage>
</organism>
<dbReference type="Pfam" id="PF02826">
    <property type="entry name" value="2-Hacid_dh_C"/>
    <property type="match status" value="1"/>
</dbReference>
<dbReference type="SUPFAM" id="SSF51735">
    <property type="entry name" value="NAD(P)-binding Rossmann-fold domains"/>
    <property type="match status" value="1"/>
</dbReference>
<dbReference type="InterPro" id="IPR029752">
    <property type="entry name" value="D-isomer_DH_CS1"/>
</dbReference>
<dbReference type="SUPFAM" id="SSF55021">
    <property type="entry name" value="ACT-like"/>
    <property type="match status" value="1"/>
</dbReference>
<reference evidence="13 14" key="1">
    <citation type="submission" date="2019-03" db="EMBL/GenBank/DDBJ databases">
        <title>Genomic Encyclopedia of Type Strains, Phase IV (KMG-IV): sequencing the most valuable type-strain genomes for metagenomic binning, comparative biology and taxonomic classification.</title>
        <authorList>
            <person name="Goeker M."/>
        </authorList>
    </citation>
    <scope>NUCLEOTIDE SEQUENCE [LARGE SCALE GENOMIC DNA]</scope>
    <source>
        <strain evidence="13 14">DSM 100055</strain>
    </source>
</reference>
<dbReference type="PANTHER" id="PTHR42789:SF1">
    <property type="entry name" value="D-ISOMER SPECIFIC 2-HYDROXYACID DEHYDROGENASE FAMILY PROTEIN (AFU_ORTHOLOGUE AFUA_6G10090)"/>
    <property type="match status" value="1"/>
</dbReference>
<comment type="caution">
    <text evidence="13">The sequence shown here is derived from an EMBL/GenBank/DDBJ whole genome shotgun (WGS) entry which is preliminary data.</text>
</comment>
<dbReference type="InterPro" id="IPR050857">
    <property type="entry name" value="D-2-hydroxyacid_DH"/>
</dbReference>
<dbReference type="Pfam" id="PF00389">
    <property type="entry name" value="2-Hacid_dh"/>
    <property type="match status" value="1"/>
</dbReference>
<dbReference type="CDD" id="cd12173">
    <property type="entry name" value="PGDH_4"/>
    <property type="match status" value="1"/>
</dbReference>
<dbReference type="Gene3D" id="3.40.50.720">
    <property type="entry name" value="NAD(P)-binding Rossmann-like Domain"/>
    <property type="match status" value="2"/>
</dbReference>
<evidence type="ECO:0000256" key="10">
    <source>
        <dbReference type="ARBA" id="ARBA00048731"/>
    </source>
</evidence>
<dbReference type="InterPro" id="IPR029753">
    <property type="entry name" value="D-isomer_DH_CS"/>
</dbReference>
<dbReference type="Proteomes" id="UP000294678">
    <property type="component" value="Unassembled WGS sequence"/>
</dbReference>
<accession>A0AA46I675</accession>
<dbReference type="SUPFAM" id="SSF143548">
    <property type="entry name" value="Serine metabolism enzymes domain"/>
    <property type="match status" value="1"/>
</dbReference>
<sequence>MSKFKIIVAEKIDKAGIEHLQKYADVDVCIGISREELLEKIGNYDALVVRSATKVNAELLNKGKNLKIIGRAGNGIDNISIEEATKRGVIVANTPESNIISACEISIGLMFAGARSICYASNETKSGKWIRNQLEGTELYGKTLGIVGLGRIGGLMATRMKAMGMNLIAYDPYITDERFEKYGVTKKETLEELCKEADIITVHTPKTEETKGMISYKQIELMKTGVHLVNGARGGIIDEKAAYEGLKSGKIASFGLDVHETEPRTESPLYELDNVTVTPHIGANTYDAQRNVGLNIAEQILNGLNGEIVENAVNLPTMNRDELKEAKPYLNLLEKIGKMYYQYNKEIVKAIEVSYWGDAAKQYTEMMDIAFLKGFLSTVMSEKVNYINAKIFAEKNGIALNIQKNKEEYKNHSNAIKIKYILKDKEVVFLGNIASNGEPKLLEIDGYEVDVKLTEYLLLINNNDVPGVIGKVGTIVGNENINVATMTVARKQKGDKALMILNVDDYIADEVLEKFNEYLEINFAKLLKL</sequence>
<comment type="catalytic activity">
    <reaction evidence="9">
        <text>(R)-2-hydroxyglutarate + NAD(+) = 2-oxoglutarate + NADH + H(+)</text>
        <dbReference type="Rhea" id="RHEA:49612"/>
        <dbReference type="ChEBI" id="CHEBI:15378"/>
        <dbReference type="ChEBI" id="CHEBI:15801"/>
        <dbReference type="ChEBI" id="CHEBI:16810"/>
        <dbReference type="ChEBI" id="CHEBI:57540"/>
        <dbReference type="ChEBI" id="CHEBI:57945"/>
        <dbReference type="EC" id="1.1.1.399"/>
    </reaction>
</comment>
<evidence type="ECO:0000256" key="11">
    <source>
        <dbReference type="RuleBase" id="RU363003"/>
    </source>
</evidence>
<dbReference type="FunFam" id="3.30.70.260:FF:000008">
    <property type="entry name" value="D-3-phosphoglycerate dehydrogenase, chloroplastic"/>
    <property type="match status" value="1"/>
</dbReference>
<dbReference type="EMBL" id="SOBG01000001">
    <property type="protein sequence ID" value="TDT72249.1"/>
    <property type="molecule type" value="Genomic_DNA"/>
</dbReference>
<dbReference type="Pfam" id="PF01842">
    <property type="entry name" value="ACT"/>
    <property type="match status" value="1"/>
</dbReference>
<keyword evidence="7 11" id="KW-0520">NAD</keyword>
<feature type="domain" description="ACT" evidence="12">
    <location>
        <begin position="457"/>
        <end position="529"/>
    </location>
</feature>
<keyword evidence="8 11" id="KW-0718">Serine biosynthesis</keyword>
<dbReference type="InterPro" id="IPR045865">
    <property type="entry name" value="ACT-like_dom_sf"/>
</dbReference>
<evidence type="ECO:0000256" key="9">
    <source>
        <dbReference type="ARBA" id="ARBA00048126"/>
    </source>
</evidence>
<dbReference type="FunFam" id="3.40.50.720:FF:000021">
    <property type="entry name" value="D-3-phosphoglycerate dehydrogenase"/>
    <property type="match status" value="1"/>
</dbReference>
<evidence type="ECO:0000256" key="2">
    <source>
        <dbReference type="ARBA" id="ARBA00005216"/>
    </source>
</evidence>
<evidence type="ECO:0000313" key="13">
    <source>
        <dbReference type="EMBL" id="TDT72249.1"/>
    </source>
</evidence>
<dbReference type="InterPro" id="IPR006236">
    <property type="entry name" value="PGDH"/>
</dbReference>
<dbReference type="InterPro" id="IPR045626">
    <property type="entry name" value="PGDH_ASB_dom"/>
</dbReference>
<dbReference type="Gene3D" id="3.30.1330.90">
    <property type="entry name" value="D-3-phosphoglycerate dehydrogenase, domain 3"/>
    <property type="match status" value="1"/>
</dbReference>
<dbReference type="GO" id="GO:0006564">
    <property type="term" value="P:L-serine biosynthetic process"/>
    <property type="evidence" value="ECO:0007669"/>
    <property type="project" value="UniProtKB-UniRule"/>
</dbReference>
<dbReference type="RefSeq" id="WP_134111781.1">
    <property type="nucleotide sequence ID" value="NZ_SOBG01000001.1"/>
</dbReference>
<dbReference type="PANTHER" id="PTHR42789">
    <property type="entry name" value="D-ISOMER SPECIFIC 2-HYDROXYACID DEHYDROGENASE FAMILY PROTEIN (AFU_ORTHOLOGUE AFUA_6G10090)"/>
    <property type="match status" value="1"/>
</dbReference>
<dbReference type="AlphaFoldDB" id="A0AA46I675"/>
<comment type="similarity">
    <text evidence="3 11">Belongs to the D-isomer specific 2-hydroxyacid dehydrogenase family.</text>
</comment>
<comment type="pathway">
    <text evidence="2 11">Amino-acid biosynthesis; L-serine biosynthesis; L-serine from 3-phospho-D-glycerate: step 1/3.</text>
</comment>
<dbReference type="InterPro" id="IPR006140">
    <property type="entry name" value="D-isomer_DH_NAD-bd"/>
</dbReference>
<keyword evidence="5 11" id="KW-0028">Amino-acid biosynthesis</keyword>
<gene>
    <name evidence="13" type="ORF">EV215_0037</name>
</gene>
<evidence type="ECO:0000313" key="14">
    <source>
        <dbReference type="Proteomes" id="UP000294678"/>
    </source>
</evidence>
<evidence type="ECO:0000256" key="7">
    <source>
        <dbReference type="ARBA" id="ARBA00023027"/>
    </source>
</evidence>
<evidence type="ECO:0000256" key="3">
    <source>
        <dbReference type="ARBA" id="ARBA00005854"/>
    </source>
</evidence>
<keyword evidence="6 11" id="KW-0560">Oxidoreductase</keyword>